<name>A0A9X9XCG3_9PROT</name>
<evidence type="ECO:0000313" key="2">
    <source>
        <dbReference type="Proteomes" id="UP001138709"/>
    </source>
</evidence>
<dbReference type="EMBL" id="JAAEDL010000011">
    <property type="protein sequence ID" value="MBR0681399.1"/>
    <property type="molecule type" value="Genomic_DNA"/>
</dbReference>
<organism evidence="1 2">
    <name type="scientific">Neoroseomonas eburnea</name>
    <dbReference type="NCBI Taxonomy" id="1346889"/>
    <lineage>
        <taxon>Bacteria</taxon>
        <taxon>Pseudomonadati</taxon>
        <taxon>Pseudomonadota</taxon>
        <taxon>Alphaproteobacteria</taxon>
        <taxon>Acetobacterales</taxon>
        <taxon>Acetobacteraceae</taxon>
        <taxon>Neoroseomonas</taxon>
    </lineage>
</organism>
<dbReference type="AlphaFoldDB" id="A0A9X9XCG3"/>
<comment type="caution">
    <text evidence="1">The sequence shown here is derived from an EMBL/GenBank/DDBJ whole genome shotgun (WGS) entry which is preliminary data.</text>
</comment>
<dbReference type="SUPFAM" id="SSF158837">
    <property type="entry name" value="AGR C 984p-like"/>
    <property type="match status" value="1"/>
</dbReference>
<accession>A0A9X9XCG3</accession>
<reference evidence="1" key="1">
    <citation type="submission" date="2020-01" db="EMBL/GenBank/DDBJ databases">
        <authorList>
            <person name="Rat A."/>
        </authorList>
    </citation>
    <scope>NUCLEOTIDE SEQUENCE</scope>
    <source>
        <strain evidence="1">LMG 31228</strain>
    </source>
</reference>
<dbReference type="Gene3D" id="1.10.3700.10">
    <property type="entry name" value="AGR C 984p-like"/>
    <property type="match status" value="1"/>
</dbReference>
<dbReference type="RefSeq" id="WP_211846929.1">
    <property type="nucleotide sequence ID" value="NZ_JAAEDL010000011.1"/>
</dbReference>
<dbReference type="InterPro" id="IPR010626">
    <property type="entry name" value="DUF1217"/>
</dbReference>
<dbReference type="InterPro" id="IPR023157">
    <property type="entry name" value="AGR-C-984p-like_sf"/>
</dbReference>
<gene>
    <name evidence="1" type="ORF">GXW74_12960</name>
</gene>
<evidence type="ECO:0000313" key="1">
    <source>
        <dbReference type="EMBL" id="MBR0681399.1"/>
    </source>
</evidence>
<sequence length="272" mass="28590">MNITLSQVQALFGVSSSGTTSGTAAEAIPALNRATAEGAEEKGMAREEKDPVTLSTLAQFRTALDKADTIEEALSDPRILKVIAPALGLADQVDSTALLRKALLSDPSDDESLATQLGTTWQNAAETLGVYSTGLDGLKDETLVQTLTDAYVKYQYRSGLDDSQAGMSNALYALENASNFTDVYTLLGDSAMREVVTTALGLPDAIVVQSVEAQGRAVTSRMDLDSLQDTKQVRKLVERYLIAAANEAAESASSSSGDAITTITSLAVSLKA</sequence>
<keyword evidence="2" id="KW-1185">Reference proteome</keyword>
<protein>
    <submittedName>
        <fullName evidence="1">DUF1217 domain-containing protein</fullName>
    </submittedName>
</protein>
<reference evidence="1" key="2">
    <citation type="journal article" date="2021" name="Syst. Appl. Microbiol.">
        <title>Roseomonas hellenica sp. nov., isolated from roots of wild-growing Alkanna tinctoria.</title>
        <authorList>
            <person name="Rat A."/>
            <person name="Naranjo H.D."/>
            <person name="Lebbe L."/>
            <person name="Cnockaert M."/>
            <person name="Krigas N."/>
            <person name="Grigoriadou K."/>
            <person name="Maloupa E."/>
            <person name="Willems A."/>
        </authorList>
    </citation>
    <scope>NUCLEOTIDE SEQUENCE</scope>
    <source>
        <strain evidence="1">LMG 31228</strain>
    </source>
</reference>
<dbReference type="Proteomes" id="UP001138709">
    <property type="component" value="Unassembled WGS sequence"/>
</dbReference>
<dbReference type="Pfam" id="PF06748">
    <property type="entry name" value="DUF1217"/>
    <property type="match status" value="1"/>
</dbReference>
<proteinExistence type="predicted"/>